<feature type="transmembrane region" description="Helical" evidence="1">
    <location>
        <begin position="149"/>
        <end position="168"/>
    </location>
</feature>
<sequence>MVVAVPSVWLSQRVVSSDGFASSAAEAATSVEVQNYFAEKVAASVEEATNSKVASDLVLPAAKNYARSDGFVQDFSEVARQQHDWLFTAPPPGVDLHLMELDITPMINRVIASAPIPIPVTIDHPVTVTVDQSQITAGSLEDSGKIIDILSWVTLIGAIVASILALIAATRRSTVLAWLGVGAILAGVAGWVLAALTKRVVRDRLAETEQAARATIEVVVGVIADHLTTVSLFVCVGGVVVAVAGIVARVATGRR</sequence>
<evidence type="ECO:0000313" key="2">
    <source>
        <dbReference type="EMBL" id="EGD53858.1"/>
    </source>
</evidence>
<dbReference type="EMBL" id="AEUD01000017">
    <property type="protein sequence ID" value="EGD53858.1"/>
    <property type="molecule type" value="Genomic_DNA"/>
</dbReference>
<dbReference type="eggNOG" id="ENOG5033572">
    <property type="taxonomic scope" value="Bacteria"/>
</dbReference>
<feature type="transmembrane region" description="Helical" evidence="1">
    <location>
        <begin position="230"/>
        <end position="251"/>
    </location>
</feature>
<name>F1YNE7_9ACTN</name>
<gene>
    <name evidence="2" type="ORF">SCNU_17228</name>
</gene>
<keyword evidence="3" id="KW-1185">Reference proteome</keyword>
<reference evidence="2 3" key="1">
    <citation type="journal article" date="2011" name="J. Bacteriol.">
        <title>Draft Genome Sequence of Gordonia neofelifaecis NRRL B-59395, a Cholesterol-Degrading Actinomycete.</title>
        <authorList>
            <person name="Ge F."/>
            <person name="Li W."/>
            <person name="Chen G."/>
            <person name="Liu Y."/>
            <person name="Zhang G."/>
            <person name="Yong B."/>
            <person name="Wang Q."/>
            <person name="Wang N."/>
            <person name="Huang Z."/>
            <person name="Li W."/>
            <person name="Wang J."/>
            <person name="Wu C."/>
            <person name="Xie Q."/>
            <person name="Liu G."/>
        </authorList>
    </citation>
    <scope>NUCLEOTIDE SEQUENCE [LARGE SCALE GENOMIC DNA]</scope>
    <source>
        <strain evidence="2 3">NRRL B-59395</strain>
    </source>
</reference>
<dbReference type="Proteomes" id="UP000035065">
    <property type="component" value="Unassembled WGS sequence"/>
</dbReference>
<keyword evidence="1" id="KW-0472">Membrane</keyword>
<proteinExistence type="predicted"/>
<keyword evidence="1" id="KW-1133">Transmembrane helix</keyword>
<evidence type="ECO:0000313" key="3">
    <source>
        <dbReference type="Proteomes" id="UP000035065"/>
    </source>
</evidence>
<organism evidence="2 3">
    <name type="scientific">Gordonia neofelifaecis NRRL B-59395</name>
    <dbReference type="NCBI Taxonomy" id="644548"/>
    <lineage>
        <taxon>Bacteria</taxon>
        <taxon>Bacillati</taxon>
        <taxon>Actinomycetota</taxon>
        <taxon>Actinomycetes</taxon>
        <taxon>Mycobacteriales</taxon>
        <taxon>Gordoniaceae</taxon>
        <taxon>Gordonia</taxon>
    </lineage>
</organism>
<comment type="caution">
    <text evidence="2">The sequence shown here is derived from an EMBL/GenBank/DDBJ whole genome shotgun (WGS) entry which is preliminary data.</text>
</comment>
<keyword evidence="1" id="KW-0812">Transmembrane</keyword>
<dbReference type="STRING" id="644548.SCNU_17228"/>
<evidence type="ECO:0000256" key="1">
    <source>
        <dbReference type="SAM" id="Phobius"/>
    </source>
</evidence>
<dbReference type="AlphaFoldDB" id="F1YNE7"/>
<feature type="transmembrane region" description="Helical" evidence="1">
    <location>
        <begin position="175"/>
        <end position="196"/>
    </location>
</feature>
<accession>F1YNE7</accession>
<protein>
    <submittedName>
        <fullName evidence="2">Uncharacterized protein</fullName>
    </submittedName>
</protein>